<comment type="subcellular location">
    <subcellularLocation>
        <location evidence="1">Membrane</location>
        <topology evidence="1">Multi-pass membrane protein</topology>
    </subcellularLocation>
</comment>
<evidence type="ECO:0000256" key="4">
    <source>
        <dbReference type="ARBA" id="ARBA00022729"/>
    </source>
</evidence>
<gene>
    <name evidence="12" type="ORF">LOTGIDRAFT_166533</name>
</gene>
<dbReference type="InterPro" id="IPR001024">
    <property type="entry name" value="PLAT/LH2_dom"/>
</dbReference>
<dbReference type="OMA" id="AVKRKWH"/>
<evidence type="ECO:0000256" key="5">
    <source>
        <dbReference type="ARBA" id="ARBA00022989"/>
    </source>
</evidence>
<dbReference type="HOGENOM" id="CLU_242272_0_0_1"/>
<evidence type="ECO:0000313" key="13">
    <source>
        <dbReference type="Proteomes" id="UP000030746"/>
    </source>
</evidence>
<dbReference type="Pfam" id="PF08016">
    <property type="entry name" value="PKD_channel"/>
    <property type="match status" value="1"/>
</dbReference>
<dbReference type="FunFam" id="1.10.287.70:FF:000086">
    <property type="entry name" value="Polycystic kidney disease 2"/>
    <property type="match status" value="1"/>
</dbReference>
<evidence type="ECO:0000256" key="2">
    <source>
        <dbReference type="ARBA" id="ARBA00007200"/>
    </source>
</evidence>
<keyword evidence="3 10" id="KW-0812">Transmembrane</keyword>
<dbReference type="Gene3D" id="2.60.60.20">
    <property type="entry name" value="PLAT/LH2 domain"/>
    <property type="match status" value="1"/>
</dbReference>
<dbReference type="InterPro" id="IPR000203">
    <property type="entry name" value="GPS"/>
</dbReference>
<dbReference type="GO" id="GO:0005509">
    <property type="term" value="F:calcium ion binding"/>
    <property type="evidence" value="ECO:0007669"/>
    <property type="project" value="InterPro"/>
</dbReference>
<dbReference type="InterPro" id="IPR013122">
    <property type="entry name" value="PKD1_2_channel"/>
</dbReference>
<feature type="disulfide bond" evidence="8">
    <location>
        <begin position="1207"/>
        <end position="1220"/>
    </location>
</feature>
<dbReference type="OrthoDB" id="444119at2759"/>
<feature type="domain" description="PLAT" evidence="11">
    <location>
        <begin position="674"/>
        <end position="793"/>
    </location>
</feature>
<protein>
    <recommendedName>
        <fullName evidence="11">PLAT domain-containing protein</fullName>
    </recommendedName>
</protein>
<dbReference type="GO" id="GO:0005262">
    <property type="term" value="F:calcium channel activity"/>
    <property type="evidence" value="ECO:0007669"/>
    <property type="project" value="TreeGrafter"/>
</dbReference>
<dbReference type="Pfam" id="PF01477">
    <property type="entry name" value="PLAT"/>
    <property type="match status" value="1"/>
</dbReference>
<dbReference type="Gene3D" id="1.10.287.70">
    <property type="match status" value="1"/>
</dbReference>
<name>V4A290_LOTGI</name>
<keyword evidence="5 10" id="KW-1133">Transmembrane helix</keyword>
<evidence type="ECO:0000313" key="12">
    <source>
        <dbReference type="EMBL" id="ESO87386.1"/>
    </source>
</evidence>
<feature type="transmembrane region" description="Helical" evidence="10">
    <location>
        <begin position="839"/>
        <end position="857"/>
    </location>
</feature>
<dbReference type="InterPro" id="IPR003915">
    <property type="entry name" value="PKD_2"/>
</dbReference>
<keyword evidence="4" id="KW-0732">Signal</keyword>
<keyword evidence="6 10" id="KW-0472">Membrane</keyword>
<evidence type="ECO:0000256" key="10">
    <source>
        <dbReference type="SAM" id="Phobius"/>
    </source>
</evidence>
<evidence type="ECO:0000259" key="11">
    <source>
        <dbReference type="PROSITE" id="PS50095"/>
    </source>
</evidence>
<feature type="transmembrane region" description="Helical" evidence="10">
    <location>
        <begin position="1351"/>
        <end position="1375"/>
    </location>
</feature>
<dbReference type="Pfam" id="PF02010">
    <property type="entry name" value="REJ"/>
    <property type="match status" value="1"/>
</dbReference>
<dbReference type="SMART" id="SM00303">
    <property type="entry name" value="GPS"/>
    <property type="match status" value="1"/>
</dbReference>
<dbReference type="InterPro" id="IPR046791">
    <property type="entry name" value="Polycystin_dom"/>
</dbReference>
<dbReference type="SMART" id="SM00308">
    <property type="entry name" value="LH2"/>
    <property type="match status" value="1"/>
</dbReference>
<feature type="transmembrane region" description="Helical" evidence="10">
    <location>
        <begin position="1481"/>
        <end position="1506"/>
    </location>
</feature>
<evidence type="ECO:0000256" key="7">
    <source>
        <dbReference type="ARBA" id="ARBA00023180"/>
    </source>
</evidence>
<dbReference type="PRINTS" id="PR01433">
    <property type="entry name" value="POLYCYSTIN2"/>
</dbReference>
<evidence type="ECO:0000256" key="9">
    <source>
        <dbReference type="PROSITE-ProRule" id="PRU00152"/>
    </source>
</evidence>
<reference evidence="12 13" key="1">
    <citation type="journal article" date="2013" name="Nature">
        <title>Insights into bilaterian evolution from three spiralian genomes.</title>
        <authorList>
            <person name="Simakov O."/>
            <person name="Marletaz F."/>
            <person name="Cho S.J."/>
            <person name="Edsinger-Gonzales E."/>
            <person name="Havlak P."/>
            <person name="Hellsten U."/>
            <person name="Kuo D.H."/>
            <person name="Larsson T."/>
            <person name="Lv J."/>
            <person name="Arendt D."/>
            <person name="Savage R."/>
            <person name="Osoegawa K."/>
            <person name="de Jong P."/>
            <person name="Grimwood J."/>
            <person name="Chapman J.A."/>
            <person name="Shapiro H."/>
            <person name="Aerts A."/>
            <person name="Otillar R.P."/>
            <person name="Terry A.Y."/>
            <person name="Boore J.L."/>
            <person name="Grigoriev I.V."/>
            <person name="Lindberg D.R."/>
            <person name="Seaver E.C."/>
            <person name="Weisblat D.A."/>
            <person name="Putnam N.H."/>
            <person name="Rokhsar D.S."/>
        </authorList>
    </citation>
    <scope>NUCLEOTIDE SEQUENCE [LARGE SCALE GENOMIC DNA]</scope>
</reference>
<dbReference type="PANTHER" id="PTHR10877">
    <property type="entry name" value="POLYCYSTIN FAMILY MEMBER"/>
    <property type="match status" value="1"/>
</dbReference>
<dbReference type="InterPro" id="IPR002859">
    <property type="entry name" value="PKD/REJ-like"/>
</dbReference>
<feature type="transmembrane region" description="Helical" evidence="10">
    <location>
        <begin position="1438"/>
        <end position="1461"/>
    </location>
</feature>
<feature type="transmembrane region" description="Helical" evidence="10">
    <location>
        <begin position="992"/>
        <end position="1023"/>
    </location>
</feature>
<dbReference type="GO" id="GO:0050982">
    <property type="term" value="P:detection of mechanical stimulus"/>
    <property type="evidence" value="ECO:0007669"/>
    <property type="project" value="TreeGrafter"/>
</dbReference>
<feature type="transmembrane region" description="Helical" evidence="10">
    <location>
        <begin position="1088"/>
        <end position="1108"/>
    </location>
</feature>
<dbReference type="KEGG" id="lgi:LOTGIDRAFT_166533"/>
<dbReference type="PROSITE" id="PS50095">
    <property type="entry name" value="PLAT"/>
    <property type="match status" value="1"/>
</dbReference>
<keyword evidence="13" id="KW-1185">Reference proteome</keyword>
<sequence length="1657" mass="189213">MTKYTEDICAYRLRLSAGRNSITERSITINYPPYNGNCISNIFAGVGFSSGFSISCSGWLDEDDRPQRNPKIDSNGNSLLTYKLLYHVLGSYSEPHIFCTVIGGNISTPQFTLRPGRPEHGYLINVLIYIEDKYQSHQDFVVQLKIVPDKKDILGLYVDNEYQDFEAKKDMTAILLMNMGITEMIHEEVTPVIVEKDPNSTRDIPNAKEQIIQQISNHIHLVQTPEQIELLTDLLLHISDELGSLTYHTQKMLEKIYSNIIPKLDQIFNNSKDTAQINTVGKGITKGYLQLLTAQKLHTSCFTDCNQQKYLSEKILAGYKDRYKLISMIQSGSVPGEVSPAIHIGDYINYIVSRHDANTIPGARLFIDDKHLATIPSSVNNYIDLSQYSNLDIEVVEGVHLFSTKNDEQITSRTTSLVIYGDGQVLDVFGLLEPVTVKLILDPKVRDTVTLTELSTNNTESLKYIKVQLGEPEMVTNVEFIPSYEFGLFDYYISIDGQPTETNHELKGTIGPKSWILRLNVNMFDNGFGIDTYKYGGVIAYIGIKPRFNTSQHSSDIDVRIYSVGCYYWNIKHNIWSKKGVQHSDGTNVDSVECLTNHLTDFGASFFVPPNTINFSTVFDKFKDIGDNAAVLSVVITLIVLYFIIVLVVRRADRKDLMKWSVEPLSDNIDTDIYHYQVTVYTGIRRNAGTNSNIFIVLAGFDDESEIRALKDVKNREFSTGSVSSYLMSVPRSLGDLTYLRIWHDSTGKSKMVDWFLNLVVVKDIQNGASYVFLCDRWLSLTKDDGKTERFLPVASKEDLQNFAHLFFFKSRKDITDGHLWFSVVARPTRSPFTRVQRLSCCLSLLFTTMIANAMWYQTTDGLDYSQNASVGPFTFSAQELLISLFGSFIVVPVNILIVTLFRKSAPAKEKEVSLKIHPKVTVKDTLGKEDTIISNANDNPFESLTNTKKRFQLPHWCVYVAWFLVLLSVFVSGSFTVLYSQEWGAERSGMWLSAFFLSFLESIIIVQPLKVITVAIVVAVIFRSTSEYEDDKESELEVYDIVKTGKQGTIGPETPAYPTHRKPYTDRNVDVENLEKVREYRKKQSRLFGVFQEIIVYSFYVITIAILCYESKDTTGYGEVNGIRDLFIEDLDAPNVIKGHRGLEGISSYENFWEWCDERLLPNLYRRNYYNKDEVSPNQKLLLSDGIHFRVGLPQLRQARVKTDTCDVNAHLIRTVSDCLDDYELSTYDDVNYEVGWKDTFKNTTLDKKPWQYKGTLEVNGFPIAGDRATYGGGGYTAVLEDNLAESEDIILYLKSQRWLDRQTRAVFVEVNLYNPSVNMFTVVNMMLEFPPTGSVSTKAFITPIRLYRYVGPSAIFIILLDLVFVAFTLFYLIQQCKLMKKIGMTYFQEFWNCIEFMNTISAILCCAFYGVHYLFTEMTLSDFYDNAAQFVNFQRIVLWDEIFCFTQAFLLFFSMLKLLRLVRFNSKVTQLAGTLRRSVWPVFNFCIVFTIIFVAFAISGYIVFGSQNAEYSTPLTTMQTLFSMLLMKVNIDPLIATDQFIGPLYVFIYILMVVFILINMFMSILNDTFTAVRCDKACLPDDPAMVNFMINEFKRLIGASDTYDYNRSKENQKKTGSREELKLGETTPTYQFLTSVYTHFKSEKTYKPKSEDLSI</sequence>
<dbReference type="InterPro" id="IPR036392">
    <property type="entry name" value="PLAT/LH2_dom_sf"/>
</dbReference>
<dbReference type="GeneID" id="20240365"/>
<evidence type="ECO:0000256" key="6">
    <source>
        <dbReference type="ARBA" id="ARBA00023136"/>
    </source>
</evidence>
<dbReference type="GO" id="GO:0016020">
    <property type="term" value="C:membrane"/>
    <property type="evidence" value="ECO:0007669"/>
    <property type="project" value="UniProtKB-SubCell"/>
</dbReference>
<dbReference type="EMBL" id="KB202917">
    <property type="protein sequence ID" value="ESO87386.1"/>
    <property type="molecule type" value="Genomic_DNA"/>
</dbReference>
<comment type="similarity">
    <text evidence="2">Belongs to the polycystin family.</text>
</comment>
<dbReference type="RefSeq" id="XP_009061855.1">
    <property type="nucleotide sequence ID" value="XM_009063607.1"/>
</dbReference>
<dbReference type="Pfam" id="PF01825">
    <property type="entry name" value="GPS"/>
    <property type="match status" value="1"/>
</dbReference>
<organism evidence="12 13">
    <name type="scientific">Lottia gigantea</name>
    <name type="common">Giant owl limpet</name>
    <dbReference type="NCBI Taxonomy" id="225164"/>
    <lineage>
        <taxon>Eukaryota</taxon>
        <taxon>Metazoa</taxon>
        <taxon>Spiralia</taxon>
        <taxon>Lophotrochozoa</taxon>
        <taxon>Mollusca</taxon>
        <taxon>Gastropoda</taxon>
        <taxon>Patellogastropoda</taxon>
        <taxon>Lottioidea</taxon>
        <taxon>Lottiidae</taxon>
        <taxon>Lottia</taxon>
    </lineage>
</organism>
<evidence type="ECO:0000256" key="8">
    <source>
        <dbReference type="PIRSR" id="PIRSR603915-2"/>
    </source>
</evidence>
<comment type="caution">
    <text evidence="9">Lacks conserved residue(s) required for the propagation of feature annotation.</text>
</comment>
<keyword evidence="7" id="KW-0325">Glycoprotein</keyword>
<dbReference type="CTD" id="20240365"/>
<dbReference type="Proteomes" id="UP000030746">
    <property type="component" value="Unassembled WGS sequence"/>
</dbReference>
<dbReference type="SUPFAM" id="SSF49723">
    <property type="entry name" value="Lipase/lipooxygenase domain (PLAT/LH2 domain)"/>
    <property type="match status" value="1"/>
</dbReference>
<feature type="transmembrane region" description="Helical" evidence="10">
    <location>
        <begin position="1546"/>
        <end position="1567"/>
    </location>
</feature>
<feature type="transmembrane region" description="Helical" evidence="10">
    <location>
        <begin position="881"/>
        <end position="902"/>
    </location>
</feature>
<dbReference type="STRING" id="225164.V4A290"/>
<evidence type="ECO:0000256" key="3">
    <source>
        <dbReference type="ARBA" id="ARBA00022692"/>
    </source>
</evidence>
<feature type="transmembrane region" description="Helical" evidence="10">
    <location>
        <begin position="629"/>
        <end position="649"/>
    </location>
</feature>
<accession>V4A290</accession>
<feature type="transmembrane region" description="Helical" evidence="10">
    <location>
        <begin position="1396"/>
        <end position="1418"/>
    </location>
</feature>
<evidence type="ECO:0000256" key="1">
    <source>
        <dbReference type="ARBA" id="ARBA00004141"/>
    </source>
</evidence>
<dbReference type="PANTHER" id="PTHR10877:SF150">
    <property type="entry name" value="REJ DOMAIN-CONTAINING PROTEIN"/>
    <property type="match status" value="1"/>
</dbReference>
<feature type="transmembrane region" description="Helical" evidence="10">
    <location>
        <begin position="957"/>
        <end position="980"/>
    </location>
</feature>
<proteinExistence type="inferred from homology"/>
<dbReference type="FunFam" id="2.60.60.20:FF:000022">
    <property type="entry name" value="Uncharacterized protein"/>
    <property type="match status" value="1"/>
</dbReference>
<dbReference type="Pfam" id="PF20519">
    <property type="entry name" value="Polycystin_dom"/>
    <property type="match status" value="1"/>
</dbReference>
<dbReference type="InterPro" id="IPR051223">
    <property type="entry name" value="Polycystin"/>
</dbReference>